<feature type="transmembrane region" description="Helical" evidence="1">
    <location>
        <begin position="7"/>
        <end position="27"/>
    </location>
</feature>
<dbReference type="Proteomes" id="UP000001307">
    <property type="component" value="Unassembled WGS sequence"/>
</dbReference>
<evidence type="ECO:0000256" key="1">
    <source>
        <dbReference type="SAM" id="Phobius"/>
    </source>
</evidence>
<organism evidence="2">
    <name type="scientific">Oikopleura dioica</name>
    <name type="common">Tunicate</name>
    <dbReference type="NCBI Taxonomy" id="34765"/>
    <lineage>
        <taxon>Eukaryota</taxon>
        <taxon>Metazoa</taxon>
        <taxon>Chordata</taxon>
        <taxon>Tunicata</taxon>
        <taxon>Appendicularia</taxon>
        <taxon>Copelata</taxon>
        <taxon>Oikopleuridae</taxon>
        <taxon>Oikopleura</taxon>
    </lineage>
</organism>
<sequence length="70" mass="7133">MGLRRSIGFLSGCGLTIGAMIGSGIFMSPGEVLGAAGSVGTSLIMWATCGLISCAGALCFLEKRFSEKRS</sequence>
<keyword evidence="1" id="KW-0472">Membrane</keyword>
<dbReference type="PANTHER" id="PTHR11785:SF512">
    <property type="entry name" value="SOBREMESA, ISOFORM B"/>
    <property type="match status" value="1"/>
</dbReference>
<dbReference type="EMBL" id="FN653188">
    <property type="protein sequence ID" value="CBY13457.1"/>
    <property type="molecule type" value="Genomic_DNA"/>
</dbReference>
<dbReference type="GO" id="GO:0015179">
    <property type="term" value="F:L-amino acid transmembrane transporter activity"/>
    <property type="evidence" value="ECO:0007669"/>
    <property type="project" value="TreeGrafter"/>
</dbReference>
<keyword evidence="1" id="KW-0812">Transmembrane</keyword>
<dbReference type="Gene3D" id="1.20.1740.10">
    <property type="entry name" value="Amino acid/polyamine transporter I"/>
    <property type="match status" value="1"/>
</dbReference>
<protein>
    <recommendedName>
        <fullName evidence="4">Amino acid permease/ SLC12A domain-containing protein</fullName>
    </recommendedName>
</protein>
<keyword evidence="3" id="KW-1185">Reference proteome</keyword>
<evidence type="ECO:0008006" key="4">
    <source>
        <dbReference type="Google" id="ProtNLM"/>
    </source>
</evidence>
<evidence type="ECO:0000313" key="2">
    <source>
        <dbReference type="EMBL" id="CBY13457.1"/>
    </source>
</evidence>
<dbReference type="InParanoid" id="E4XUR0"/>
<name>E4XUR0_OIKDI</name>
<keyword evidence="1" id="KW-1133">Transmembrane helix</keyword>
<accession>E4XUR0</accession>
<gene>
    <name evidence="2" type="ORF">GSOID_T00004771001</name>
</gene>
<feature type="transmembrane region" description="Helical" evidence="1">
    <location>
        <begin position="39"/>
        <end position="61"/>
    </location>
</feature>
<evidence type="ECO:0000313" key="3">
    <source>
        <dbReference type="Proteomes" id="UP000001307"/>
    </source>
</evidence>
<dbReference type="AlphaFoldDB" id="E4XUR0"/>
<proteinExistence type="predicted"/>
<dbReference type="InterPro" id="IPR050598">
    <property type="entry name" value="AminoAcid_Transporter"/>
</dbReference>
<dbReference type="OrthoDB" id="10062876at2759"/>
<reference evidence="2" key="1">
    <citation type="journal article" date="2010" name="Science">
        <title>Plasticity of animal genome architecture unmasked by rapid evolution of a pelagic tunicate.</title>
        <authorList>
            <person name="Denoeud F."/>
            <person name="Henriet S."/>
            <person name="Mungpakdee S."/>
            <person name="Aury J.M."/>
            <person name="Da Silva C."/>
            <person name="Brinkmann H."/>
            <person name="Mikhaleva J."/>
            <person name="Olsen L.C."/>
            <person name="Jubin C."/>
            <person name="Canestro C."/>
            <person name="Bouquet J.M."/>
            <person name="Danks G."/>
            <person name="Poulain J."/>
            <person name="Campsteijn C."/>
            <person name="Adamski M."/>
            <person name="Cross I."/>
            <person name="Yadetie F."/>
            <person name="Muffato M."/>
            <person name="Louis A."/>
            <person name="Butcher S."/>
            <person name="Tsagkogeorga G."/>
            <person name="Konrad A."/>
            <person name="Singh S."/>
            <person name="Jensen M.F."/>
            <person name="Cong E.H."/>
            <person name="Eikeseth-Otteraa H."/>
            <person name="Noel B."/>
            <person name="Anthouard V."/>
            <person name="Porcel B.M."/>
            <person name="Kachouri-Lafond R."/>
            <person name="Nishino A."/>
            <person name="Ugolini M."/>
            <person name="Chourrout P."/>
            <person name="Nishida H."/>
            <person name="Aasland R."/>
            <person name="Huzurbazar S."/>
            <person name="Westhof E."/>
            <person name="Delsuc F."/>
            <person name="Lehrach H."/>
            <person name="Reinhardt R."/>
            <person name="Weissenbach J."/>
            <person name="Roy S.W."/>
            <person name="Artiguenave F."/>
            <person name="Postlethwait J.H."/>
            <person name="Manak J.R."/>
            <person name="Thompson E.M."/>
            <person name="Jaillon O."/>
            <person name="Du Pasquier L."/>
            <person name="Boudinot P."/>
            <person name="Liberles D.A."/>
            <person name="Volff J.N."/>
            <person name="Philippe H."/>
            <person name="Lenhard B."/>
            <person name="Roest Crollius H."/>
            <person name="Wincker P."/>
            <person name="Chourrout D."/>
        </authorList>
    </citation>
    <scope>NUCLEOTIDE SEQUENCE [LARGE SCALE GENOMIC DNA]</scope>
</reference>
<dbReference type="PANTHER" id="PTHR11785">
    <property type="entry name" value="AMINO ACID TRANSPORTER"/>
    <property type="match status" value="1"/>
</dbReference>